<reference evidence="2" key="1">
    <citation type="submission" date="2019-04" db="EMBL/GenBank/DDBJ databases">
        <title>Friends and foes A comparative genomics studyof 23 Aspergillus species from section Flavi.</title>
        <authorList>
            <consortium name="DOE Joint Genome Institute"/>
            <person name="Kjaerbolling I."/>
            <person name="Vesth T."/>
            <person name="Frisvad J.C."/>
            <person name="Nybo J.L."/>
            <person name="Theobald S."/>
            <person name="Kildgaard S."/>
            <person name="Isbrandt T."/>
            <person name="Kuo A."/>
            <person name="Sato A."/>
            <person name="Lyhne E.K."/>
            <person name="Kogle M.E."/>
            <person name="Wiebenga A."/>
            <person name="Kun R.S."/>
            <person name="Lubbers R.J."/>
            <person name="Makela M.R."/>
            <person name="Barry K."/>
            <person name="Chovatia M."/>
            <person name="Clum A."/>
            <person name="Daum C."/>
            <person name="Haridas S."/>
            <person name="He G."/>
            <person name="LaButti K."/>
            <person name="Lipzen A."/>
            <person name="Mondo S."/>
            <person name="Riley R."/>
            <person name="Salamov A."/>
            <person name="Simmons B.A."/>
            <person name="Magnuson J.K."/>
            <person name="Henrissat B."/>
            <person name="Mortensen U.H."/>
            <person name="Larsen T.O."/>
            <person name="Devries R.P."/>
            <person name="Grigoriev I.V."/>
            <person name="Machida M."/>
            <person name="Baker S.E."/>
            <person name="Andersen M.R."/>
        </authorList>
    </citation>
    <scope>NUCLEOTIDE SEQUENCE [LARGE SCALE GENOMIC DNA]</scope>
    <source>
        <strain evidence="2">IBT 14317</strain>
    </source>
</reference>
<keyword evidence="1" id="KW-1133">Transmembrane helix</keyword>
<organism evidence="2">
    <name type="scientific">Petromyces alliaceus</name>
    <name type="common">Aspergillus alliaceus</name>
    <dbReference type="NCBI Taxonomy" id="209559"/>
    <lineage>
        <taxon>Eukaryota</taxon>
        <taxon>Fungi</taxon>
        <taxon>Dikarya</taxon>
        <taxon>Ascomycota</taxon>
        <taxon>Pezizomycotina</taxon>
        <taxon>Eurotiomycetes</taxon>
        <taxon>Eurotiomycetidae</taxon>
        <taxon>Eurotiales</taxon>
        <taxon>Aspergillaceae</taxon>
        <taxon>Aspergillus</taxon>
        <taxon>Aspergillus subgen. Circumdati</taxon>
    </lineage>
</organism>
<accession>A0A5N7C0M3</accession>
<sequence length="65" mass="7739">MMIALFSCDRLSSPLMAIHLYCFFLTMWLLHSSLESCHFSHSIYHYPPKSKRFPSLPHHRVFREG</sequence>
<name>A0A5N7C0M3_PETAA</name>
<gene>
    <name evidence="2" type="ORF">BDV23DRAFT_160768</name>
</gene>
<dbReference type="EMBL" id="ML735290">
    <property type="protein sequence ID" value="KAE8387632.1"/>
    <property type="molecule type" value="Genomic_DNA"/>
</dbReference>
<feature type="transmembrane region" description="Helical" evidence="1">
    <location>
        <begin position="12"/>
        <end position="30"/>
    </location>
</feature>
<evidence type="ECO:0000313" key="2">
    <source>
        <dbReference type="EMBL" id="KAE8387632.1"/>
    </source>
</evidence>
<keyword evidence="1" id="KW-0812">Transmembrane</keyword>
<keyword evidence="1" id="KW-0472">Membrane</keyword>
<protein>
    <submittedName>
        <fullName evidence="2">Uncharacterized protein</fullName>
    </submittedName>
</protein>
<dbReference type="AlphaFoldDB" id="A0A5N7C0M3"/>
<proteinExistence type="predicted"/>
<evidence type="ECO:0000256" key="1">
    <source>
        <dbReference type="SAM" id="Phobius"/>
    </source>
</evidence>
<dbReference type="Proteomes" id="UP000326877">
    <property type="component" value="Unassembled WGS sequence"/>
</dbReference>